<protein>
    <submittedName>
        <fullName evidence="1">Uncharacterized protein</fullName>
    </submittedName>
</protein>
<name>A0A7T8C5M7_9CAUD</name>
<gene>
    <name evidence="1" type="primary">4</name>
    <name evidence="1" type="ORF">SEA_BELFORT_4</name>
</gene>
<proteinExistence type="predicted"/>
<sequence>MATKKETLERLVNKEEILYWAKKNAVEIEIEDDRIHVDDWSIILDDEDKIAVVERRLDVPREL</sequence>
<dbReference type="EMBL" id="MW365952">
    <property type="protein sequence ID" value="QQO39692.1"/>
    <property type="molecule type" value="Genomic_DNA"/>
</dbReference>
<evidence type="ECO:0000313" key="2">
    <source>
        <dbReference type="Proteomes" id="UP000595759"/>
    </source>
</evidence>
<organism evidence="1 2">
    <name type="scientific">Streptomyces phage Belfort</name>
    <dbReference type="NCBI Taxonomy" id="2801887"/>
    <lineage>
        <taxon>Viruses</taxon>
        <taxon>Duplodnaviria</taxon>
        <taxon>Heunggongvirae</taxon>
        <taxon>Uroviricota</taxon>
        <taxon>Caudoviricetes</taxon>
        <taxon>Stanwilliamsviridae</taxon>
        <taxon>Loccivirinae</taxon>
        <taxon>Gilsonvirus</taxon>
        <taxon>Gilsonvirus comrade</taxon>
    </lineage>
</organism>
<reference evidence="1 2" key="1">
    <citation type="submission" date="2020-12" db="EMBL/GenBank/DDBJ databases">
        <authorList>
            <person name="Purtell M.C."/>
            <person name="Schipma A.E."/>
            <person name="Sexton W.L."/>
            <person name="Shaffer C.D."/>
            <person name="Weston-Hafer K.A."/>
            <person name="Garlena R.A."/>
            <person name="Russell D.A."/>
            <person name="Pope W.H."/>
            <person name="Jacobs-Sera D."/>
            <person name="Hatfull G.F."/>
        </authorList>
    </citation>
    <scope>NUCLEOTIDE SEQUENCE [LARGE SCALE GENOMIC DNA]</scope>
</reference>
<dbReference type="Proteomes" id="UP000595759">
    <property type="component" value="Genome"/>
</dbReference>
<evidence type="ECO:0000313" key="1">
    <source>
        <dbReference type="EMBL" id="QQO39692.1"/>
    </source>
</evidence>
<accession>A0A7T8C5M7</accession>